<dbReference type="InterPro" id="IPR058922">
    <property type="entry name" value="WHD_DRP"/>
</dbReference>
<feature type="domain" description="Disease resistance protein winged helix" evidence="9">
    <location>
        <begin position="439"/>
        <end position="513"/>
    </location>
</feature>
<evidence type="ECO:0000313" key="11">
    <source>
        <dbReference type="EMBL" id="KAL3506189.1"/>
    </source>
</evidence>
<keyword evidence="4" id="KW-0547">Nucleotide-binding</keyword>
<evidence type="ECO:0000256" key="2">
    <source>
        <dbReference type="ARBA" id="ARBA00022614"/>
    </source>
</evidence>
<keyword evidence="3" id="KW-0677">Repeat</keyword>
<feature type="domain" description="Disease resistance N-terminal" evidence="8">
    <location>
        <begin position="9"/>
        <end position="90"/>
    </location>
</feature>
<evidence type="ECO:0000259" key="10">
    <source>
        <dbReference type="Pfam" id="PF23598"/>
    </source>
</evidence>
<dbReference type="GO" id="GO:0005524">
    <property type="term" value="F:ATP binding"/>
    <property type="evidence" value="ECO:0007669"/>
    <property type="project" value="UniProtKB-KW"/>
</dbReference>
<keyword evidence="2" id="KW-0433">Leucine-rich repeat</keyword>
<dbReference type="Gene3D" id="1.10.10.10">
    <property type="entry name" value="Winged helix-like DNA-binding domain superfamily/Winged helix DNA-binding domain"/>
    <property type="match status" value="1"/>
</dbReference>
<evidence type="ECO:0000256" key="1">
    <source>
        <dbReference type="ARBA" id="ARBA00008894"/>
    </source>
</evidence>
<dbReference type="InterPro" id="IPR044974">
    <property type="entry name" value="Disease_R_plants"/>
</dbReference>
<dbReference type="PANTHER" id="PTHR23155">
    <property type="entry name" value="DISEASE RESISTANCE PROTEIN RP"/>
    <property type="match status" value="1"/>
</dbReference>
<evidence type="ECO:0000256" key="5">
    <source>
        <dbReference type="ARBA" id="ARBA00022821"/>
    </source>
</evidence>
<dbReference type="Gene3D" id="3.40.50.300">
    <property type="entry name" value="P-loop containing nucleotide triphosphate hydrolases"/>
    <property type="match status" value="1"/>
</dbReference>
<keyword evidence="6" id="KW-0067">ATP-binding</keyword>
<evidence type="ECO:0000259" key="9">
    <source>
        <dbReference type="Pfam" id="PF23559"/>
    </source>
</evidence>
<dbReference type="Pfam" id="PF23559">
    <property type="entry name" value="WHD_DRP"/>
    <property type="match status" value="1"/>
</dbReference>
<dbReference type="InterPro" id="IPR027417">
    <property type="entry name" value="P-loop_NTPase"/>
</dbReference>
<feature type="domain" description="NB-ARC" evidence="7">
    <location>
        <begin position="194"/>
        <end position="344"/>
    </location>
</feature>
<evidence type="ECO:0000313" key="12">
    <source>
        <dbReference type="Proteomes" id="UP001630127"/>
    </source>
</evidence>
<evidence type="ECO:0000259" key="7">
    <source>
        <dbReference type="Pfam" id="PF00931"/>
    </source>
</evidence>
<name>A0ABD2YFL9_9GENT</name>
<evidence type="ECO:0000256" key="4">
    <source>
        <dbReference type="ARBA" id="ARBA00022741"/>
    </source>
</evidence>
<dbReference type="InterPro" id="IPR002182">
    <property type="entry name" value="NB-ARC"/>
</dbReference>
<keyword evidence="12" id="KW-1185">Reference proteome</keyword>
<sequence>MERLAIPRSFVQEFIEQAAREEKLLSGVTDELRKLGRVLKRMQCLLRDLDDDRVEDEIRKHLLRKVKTLTYGAEDIVEEFAVQVASKRGRRGVKNVLKRFGFIFSEVKSLHNLGLKIALVLNEMNKVTKDFEIYYLKLRVVNEGDENQRRPPRLIRYAARDKAEEYYFIGREEEISKLVTLLLPLPPQSSSYIPVICVWGVGGIGKTTITRKIYKHRDVQSCFERFAWVCITQQAQIRSVLRDVLIQLFPDQEKKGVEHMEDSELVQQLHRVQRENKCLIVLDDIWNVNDWGVLVSAFPLVEGGSKILLTTRTKQVAEVIGFPYELRCLNDGESWELLRKIAFSPRRRVEDIKVEQKIEAVGIEMVRKCDGIPLALSVLGAILKDKYFFRDWEIVNRRIDSYQRNEERSDGAAVLRILSLSYNLLPYYLKQCFLYLGNFREDEDIDVEQIYLQWIADGMVLPQHQTSGDTLKDVAERYMNELSQRSMVEVQMNDSSISRRFSSCCLHDSIRDFCLEKGREEDFIRVIDIPCVEIPYNAAERLVIHINGNVEAPVDADNLLEGSEPPLRSLLFRNHNLGVKKIIWSKKIVNYKNLKSLRVLNFEGYDFGGRKKLPKGLETLIHLRLLSFRLCILGELPSSIFNLPFLQTLDLRVSTDEIKIPNVLGKMKRLRHLYFPPVVTKEVVKQKLRLHGLSELEMLDGLDGSRHEIADLDELTNLRFFAATVTDNDSLGDIINVISKNGQNLKETKLHIRGSVSLSSAGQGSVPVHLRDVLNCGNLHQLWLQVKIGEFPPHEVNFLQGLVQLVLQSSEIVKDPMETLQNLPQLRSLMLLPGAYEGKELICQKLGFPQLRNLRIDSLPNLSCVEIDEGGMPNLSCLEIYDCPELEMIPDGLRYVAGLKELLVYRSPLVDRVKVAITRGKGEDFDKIQHISSIIFNRLSLT</sequence>
<dbReference type="CDD" id="cd14798">
    <property type="entry name" value="RX-CC_like"/>
    <property type="match status" value="1"/>
</dbReference>
<gene>
    <name evidence="11" type="ORF">ACH5RR_031571</name>
</gene>
<dbReference type="GO" id="GO:0051607">
    <property type="term" value="P:defense response to virus"/>
    <property type="evidence" value="ECO:0007669"/>
    <property type="project" value="UniProtKB-ARBA"/>
</dbReference>
<dbReference type="Gene3D" id="1.10.8.430">
    <property type="entry name" value="Helical domain of apoptotic protease-activating factors"/>
    <property type="match status" value="1"/>
</dbReference>
<dbReference type="SUPFAM" id="SSF52540">
    <property type="entry name" value="P-loop containing nucleoside triphosphate hydrolases"/>
    <property type="match status" value="1"/>
</dbReference>
<dbReference type="AlphaFoldDB" id="A0ABD2YFL9"/>
<comment type="caution">
    <text evidence="11">The sequence shown here is derived from an EMBL/GenBank/DDBJ whole genome shotgun (WGS) entry which is preliminary data.</text>
</comment>
<dbReference type="Gene3D" id="1.20.5.4130">
    <property type="match status" value="1"/>
</dbReference>
<dbReference type="SUPFAM" id="SSF52058">
    <property type="entry name" value="L domain-like"/>
    <property type="match status" value="1"/>
</dbReference>
<dbReference type="InterPro" id="IPR032675">
    <property type="entry name" value="LRR_dom_sf"/>
</dbReference>
<dbReference type="InterPro" id="IPR042197">
    <property type="entry name" value="Apaf_helical"/>
</dbReference>
<evidence type="ECO:0000259" key="8">
    <source>
        <dbReference type="Pfam" id="PF18052"/>
    </source>
</evidence>
<dbReference type="Pfam" id="PF23598">
    <property type="entry name" value="LRR_14"/>
    <property type="match status" value="1"/>
</dbReference>
<dbReference type="Pfam" id="PF00931">
    <property type="entry name" value="NB-ARC"/>
    <property type="match status" value="1"/>
</dbReference>
<keyword evidence="5" id="KW-0611">Plant defense</keyword>
<reference evidence="11 12" key="1">
    <citation type="submission" date="2024-11" db="EMBL/GenBank/DDBJ databases">
        <title>A near-complete genome assembly of Cinchona calisaya.</title>
        <authorList>
            <person name="Lian D.C."/>
            <person name="Zhao X.W."/>
            <person name="Wei L."/>
        </authorList>
    </citation>
    <scope>NUCLEOTIDE SEQUENCE [LARGE SCALE GENOMIC DNA]</scope>
    <source>
        <tissue evidence="11">Nenye</tissue>
    </source>
</reference>
<dbReference type="InterPro" id="IPR055414">
    <property type="entry name" value="LRR_R13L4/SHOC2-like"/>
</dbReference>
<dbReference type="Gene3D" id="3.80.10.10">
    <property type="entry name" value="Ribonuclease Inhibitor"/>
    <property type="match status" value="1"/>
</dbReference>
<dbReference type="EMBL" id="JBJUIK010000013">
    <property type="protein sequence ID" value="KAL3506189.1"/>
    <property type="molecule type" value="Genomic_DNA"/>
</dbReference>
<organism evidence="11 12">
    <name type="scientific">Cinchona calisaya</name>
    <dbReference type="NCBI Taxonomy" id="153742"/>
    <lineage>
        <taxon>Eukaryota</taxon>
        <taxon>Viridiplantae</taxon>
        <taxon>Streptophyta</taxon>
        <taxon>Embryophyta</taxon>
        <taxon>Tracheophyta</taxon>
        <taxon>Spermatophyta</taxon>
        <taxon>Magnoliopsida</taxon>
        <taxon>eudicotyledons</taxon>
        <taxon>Gunneridae</taxon>
        <taxon>Pentapetalae</taxon>
        <taxon>asterids</taxon>
        <taxon>lamiids</taxon>
        <taxon>Gentianales</taxon>
        <taxon>Rubiaceae</taxon>
        <taxon>Cinchonoideae</taxon>
        <taxon>Cinchoneae</taxon>
        <taxon>Cinchona</taxon>
    </lineage>
</organism>
<dbReference type="PRINTS" id="PR00364">
    <property type="entry name" value="DISEASERSIST"/>
</dbReference>
<evidence type="ECO:0000256" key="6">
    <source>
        <dbReference type="ARBA" id="ARBA00022840"/>
    </source>
</evidence>
<comment type="similarity">
    <text evidence="1">Belongs to the disease resistance NB-LRR family.</text>
</comment>
<accession>A0ABD2YFL9</accession>
<dbReference type="InterPro" id="IPR041118">
    <property type="entry name" value="Rx_N"/>
</dbReference>
<dbReference type="FunFam" id="1.10.8.430:FF:000003">
    <property type="entry name" value="Probable disease resistance protein At5g66910"/>
    <property type="match status" value="1"/>
</dbReference>
<evidence type="ECO:0000256" key="3">
    <source>
        <dbReference type="ARBA" id="ARBA00022737"/>
    </source>
</evidence>
<dbReference type="FunFam" id="1.10.10.10:FF:000322">
    <property type="entry name" value="Probable disease resistance protein At1g63360"/>
    <property type="match status" value="1"/>
</dbReference>
<proteinExistence type="inferred from homology"/>
<dbReference type="PANTHER" id="PTHR23155:SF1185">
    <property type="entry name" value="DISEASE RESISTANCE RPP8-LIKE PROTEIN 3-RELATED"/>
    <property type="match status" value="1"/>
</dbReference>
<dbReference type="Proteomes" id="UP001630127">
    <property type="component" value="Unassembled WGS sequence"/>
</dbReference>
<dbReference type="InterPro" id="IPR038005">
    <property type="entry name" value="RX-like_CC"/>
</dbReference>
<protein>
    <submittedName>
        <fullName evidence="11">Uncharacterized protein</fullName>
    </submittedName>
</protein>
<dbReference type="FunFam" id="3.40.50.300:FF:001091">
    <property type="entry name" value="Probable disease resistance protein At1g61300"/>
    <property type="match status" value="1"/>
</dbReference>
<dbReference type="Pfam" id="PF18052">
    <property type="entry name" value="Rx_N"/>
    <property type="match status" value="1"/>
</dbReference>
<dbReference type="InterPro" id="IPR036388">
    <property type="entry name" value="WH-like_DNA-bd_sf"/>
</dbReference>
<feature type="domain" description="Disease resistance R13L4/SHOC-2-like LRR" evidence="10">
    <location>
        <begin position="589"/>
        <end position="881"/>
    </location>
</feature>